<accession>A0A9D4KJL4</accession>
<dbReference type="Proteomes" id="UP000828390">
    <property type="component" value="Unassembled WGS sequence"/>
</dbReference>
<dbReference type="AlphaFoldDB" id="A0A9D4KJL4"/>
<evidence type="ECO:0000313" key="1">
    <source>
        <dbReference type="EMBL" id="KAH3840831.1"/>
    </source>
</evidence>
<sequence>MAPDTKVPDGRTAGRTDNAKTISLRLWRGIIIHETQLTLINWQPLCEYVFCHCGGGGGGDGFMIPGRGYNLGLRFFEELRQTLGIGDPGLTVKVIHYKNVLETIAFKDHFKMHKVESRASYNIYVVAALNT</sequence>
<comment type="caution">
    <text evidence="1">The sequence shown here is derived from an EMBL/GenBank/DDBJ whole genome shotgun (WGS) entry which is preliminary data.</text>
</comment>
<reference evidence="1" key="1">
    <citation type="journal article" date="2019" name="bioRxiv">
        <title>The Genome of the Zebra Mussel, Dreissena polymorpha: A Resource for Invasive Species Research.</title>
        <authorList>
            <person name="McCartney M.A."/>
            <person name="Auch B."/>
            <person name="Kono T."/>
            <person name="Mallez S."/>
            <person name="Zhang Y."/>
            <person name="Obille A."/>
            <person name="Becker A."/>
            <person name="Abrahante J.E."/>
            <person name="Garbe J."/>
            <person name="Badalamenti J.P."/>
            <person name="Herman A."/>
            <person name="Mangelson H."/>
            <person name="Liachko I."/>
            <person name="Sullivan S."/>
            <person name="Sone E.D."/>
            <person name="Koren S."/>
            <person name="Silverstein K.A.T."/>
            <person name="Beckman K.B."/>
            <person name="Gohl D.M."/>
        </authorList>
    </citation>
    <scope>NUCLEOTIDE SEQUENCE</scope>
    <source>
        <strain evidence="1">Duluth1</strain>
        <tissue evidence="1">Whole animal</tissue>
    </source>
</reference>
<organism evidence="1 2">
    <name type="scientific">Dreissena polymorpha</name>
    <name type="common">Zebra mussel</name>
    <name type="synonym">Mytilus polymorpha</name>
    <dbReference type="NCBI Taxonomy" id="45954"/>
    <lineage>
        <taxon>Eukaryota</taxon>
        <taxon>Metazoa</taxon>
        <taxon>Spiralia</taxon>
        <taxon>Lophotrochozoa</taxon>
        <taxon>Mollusca</taxon>
        <taxon>Bivalvia</taxon>
        <taxon>Autobranchia</taxon>
        <taxon>Heteroconchia</taxon>
        <taxon>Euheterodonta</taxon>
        <taxon>Imparidentia</taxon>
        <taxon>Neoheterodontei</taxon>
        <taxon>Myida</taxon>
        <taxon>Dreissenoidea</taxon>
        <taxon>Dreissenidae</taxon>
        <taxon>Dreissena</taxon>
    </lineage>
</organism>
<reference evidence="1" key="2">
    <citation type="submission" date="2020-11" db="EMBL/GenBank/DDBJ databases">
        <authorList>
            <person name="McCartney M.A."/>
            <person name="Auch B."/>
            <person name="Kono T."/>
            <person name="Mallez S."/>
            <person name="Becker A."/>
            <person name="Gohl D.M."/>
            <person name="Silverstein K.A.T."/>
            <person name="Koren S."/>
            <person name="Bechman K.B."/>
            <person name="Herman A."/>
            <person name="Abrahante J.E."/>
            <person name="Garbe J."/>
        </authorList>
    </citation>
    <scope>NUCLEOTIDE SEQUENCE</scope>
    <source>
        <strain evidence="1">Duluth1</strain>
        <tissue evidence="1">Whole animal</tissue>
    </source>
</reference>
<gene>
    <name evidence="1" type="ORF">DPMN_114287</name>
</gene>
<dbReference type="EMBL" id="JAIWYP010000004">
    <property type="protein sequence ID" value="KAH3840831.1"/>
    <property type="molecule type" value="Genomic_DNA"/>
</dbReference>
<evidence type="ECO:0000313" key="2">
    <source>
        <dbReference type="Proteomes" id="UP000828390"/>
    </source>
</evidence>
<keyword evidence="2" id="KW-1185">Reference proteome</keyword>
<name>A0A9D4KJL4_DREPO</name>
<proteinExistence type="predicted"/>
<protein>
    <submittedName>
        <fullName evidence="1">Uncharacterized protein</fullName>
    </submittedName>
</protein>